<keyword evidence="3" id="KW-1185">Reference proteome</keyword>
<evidence type="ECO:0000256" key="1">
    <source>
        <dbReference type="SAM" id="Phobius"/>
    </source>
</evidence>
<name>A0A9W4UMD9_9PLEO</name>
<comment type="caution">
    <text evidence="2">The sequence shown here is derived from an EMBL/GenBank/DDBJ whole genome shotgun (WGS) entry which is preliminary data.</text>
</comment>
<protein>
    <submittedName>
        <fullName evidence="2">Uncharacterized protein</fullName>
    </submittedName>
</protein>
<dbReference type="EMBL" id="CAOQHR010000008">
    <property type="protein sequence ID" value="CAI6338620.1"/>
    <property type="molecule type" value="Genomic_DNA"/>
</dbReference>
<reference evidence="2" key="1">
    <citation type="submission" date="2023-01" db="EMBL/GenBank/DDBJ databases">
        <authorList>
            <person name="Van Ghelder C."/>
            <person name="Rancurel C."/>
        </authorList>
    </citation>
    <scope>NUCLEOTIDE SEQUENCE</scope>
    <source>
        <strain evidence="2">CNCM I-4278</strain>
    </source>
</reference>
<feature type="transmembrane region" description="Helical" evidence="1">
    <location>
        <begin position="21"/>
        <end position="43"/>
    </location>
</feature>
<proteinExistence type="predicted"/>
<accession>A0A9W4UMD9</accession>
<sequence>MGSPSLAGRKLLRRASEGTWLASWVGWVHHGWMGACVACLPASSSSSPAVVGVVVGVVVWACWGWPGLAGTRLTGLRRVSLGLTSYCSRLQQQKRGSTGLCLSASLPLLLPLPHDDSFRPVLGGVRGSQALRLSSKQRPTAIPRTPPLCSNNPRPVLSPPLSLHSRPAFLCVRACACVPPTCLLAC</sequence>
<evidence type="ECO:0000313" key="2">
    <source>
        <dbReference type="EMBL" id="CAI6338620.1"/>
    </source>
</evidence>
<dbReference type="Proteomes" id="UP001152607">
    <property type="component" value="Unassembled WGS sequence"/>
</dbReference>
<organism evidence="2 3">
    <name type="scientific">Periconia digitata</name>
    <dbReference type="NCBI Taxonomy" id="1303443"/>
    <lineage>
        <taxon>Eukaryota</taxon>
        <taxon>Fungi</taxon>
        <taxon>Dikarya</taxon>
        <taxon>Ascomycota</taxon>
        <taxon>Pezizomycotina</taxon>
        <taxon>Dothideomycetes</taxon>
        <taxon>Pleosporomycetidae</taxon>
        <taxon>Pleosporales</taxon>
        <taxon>Massarineae</taxon>
        <taxon>Periconiaceae</taxon>
        <taxon>Periconia</taxon>
    </lineage>
</organism>
<evidence type="ECO:0000313" key="3">
    <source>
        <dbReference type="Proteomes" id="UP001152607"/>
    </source>
</evidence>
<keyword evidence="1" id="KW-1133">Transmembrane helix</keyword>
<gene>
    <name evidence="2" type="ORF">PDIGIT_LOCUS11750</name>
</gene>
<keyword evidence="1" id="KW-0812">Transmembrane</keyword>
<dbReference type="AlphaFoldDB" id="A0A9W4UMD9"/>
<feature type="transmembrane region" description="Helical" evidence="1">
    <location>
        <begin position="49"/>
        <end position="68"/>
    </location>
</feature>
<keyword evidence="1" id="KW-0472">Membrane</keyword>